<organism evidence="1 2">
    <name type="scientific">Salinactinospora qingdaonensis</name>
    <dbReference type="NCBI Taxonomy" id="702744"/>
    <lineage>
        <taxon>Bacteria</taxon>
        <taxon>Bacillati</taxon>
        <taxon>Actinomycetota</taxon>
        <taxon>Actinomycetes</taxon>
        <taxon>Streptosporangiales</taxon>
        <taxon>Nocardiopsidaceae</taxon>
        <taxon>Salinactinospora</taxon>
    </lineage>
</organism>
<comment type="caution">
    <text evidence="1">The sequence shown here is derived from an EMBL/GenBank/DDBJ whole genome shotgun (WGS) entry which is preliminary data.</text>
</comment>
<dbReference type="Proteomes" id="UP001500908">
    <property type="component" value="Unassembled WGS sequence"/>
</dbReference>
<dbReference type="InterPro" id="IPR021373">
    <property type="entry name" value="DUF2993"/>
</dbReference>
<protein>
    <recommendedName>
        <fullName evidence="3">DUF2993 domain-containing protein</fullName>
    </recommendedName>
</protein>
<gene>
    <name evidence="1" type="ORF">GCM10022402_08220</name>
</gene>
<accession>A0ABP7F258</accession>
<name>A0ABP7F258_9ACTN</name>
<keyword evidence="2" id="KW-1185">Reference proteome</keyword>
<dbReference type="Pfam" id="PF11209">
    <property type="entry name" value="LmeA"/>
    <property type="match status" value="1"/>
</dbReference>
<evidence type="ECO:0000313" key="2">
    <source>
        <dbReference type="Proteomes" id="UP001500908"/>
    </source>
</evidence>
<dbReference type="RefSeq" id="WP_344967442.1">
    <property type="nucleotide sequence ID" value="NZ_BAABDD010000003.1"/>
</dbReference>
<evidence type="ECO:0008006" key="3">
    <source>
        <dbReference type="Google" id="ProtNLM"/>
    </source>
</evidence>
<proteinExistence type="predicted"/>
<dbReference type="EMBL" id="BAABDD010000003">
    <property type="protein sequence ID" value="GAA3729890.1"/>
    <property type="molecule type" value="Genomic_DNA"/>
</dbReference>
<reference evidence="2" key="1">
    <citation type="journal article" date="2019" name="Int. J. Syst. Evol. Microbiol.">
        <title>The Global Catalogue of Microorganisms (GCM) 10K type strain sequencing project: providing services to taxonomists for standard genome sequencing and annotation.</title>
        <authorList>
            <consortium name="The Broad Institute Genomics Platform"/>
            <consortium name="The Broad Institute Genome Sequencing Center for Infectious Disease"/>
            <person name="Wu L."/>
            <person name="Ma J."/>
        </authorList>
    </citation>
    <scope>NUCLEOTIDE SEQUENCE [LARGE SCALE GENOMIC DNA]</scope>
    <source>
        <strain evidence="2">JCM 17137</strain>
    </source>
</reference>
<sequence length="231" mass="24824">MRKLVVFLIFVLAVVVAADRGLHYAAQNEIAKRISGRYEMAAEPEVTIAGFPFLNQAFSGEYQRIRVVTGALTIQEVQLERVDATLREVDAPIGDLMTRPKVTANSVDASVLLPYSELQKRLPEGIVIETENGTPRITGDLAMGQFSAPVESDLDVSVDESGIVHVSPSNLEAGDAPIDLGSAQDRLTLSFEIPPLPFGLRITDIEALPNGVQLTGNASDVSVVGDLEAQK</sequence>
<evidence type="ECO:0000313" key="1">
    <source>
        <dbReference type="EMBL" id="GAA3729890.1"/>
    </source>
</evidence>